<sequence>MTRLLLCVLALSAVSACGSDSKEPLRQGRLTLREGSSLDELAECGVDLPSCSLPHRNCVYMTLDGVTKARCVDLKTLCTDYLACTGGTECAILESFPSQAVCTGTCDGDACDEPVSNSGP</sequence>
<evidence type="ECO:0000313" key="1">
    <source>
        <dbReference type="EMBL" id="SEM99089.1"/>
    </source>
</evidence>
<organism evidence="1 2">
    <name type="scientific">Stigmatella aurantiaca</name>
    <dbReference type="NCBI Taxonomy" id="41"/>
    <lineage>
        <taxon>Bacteria</taxon>
        <taxon>Pseudomonadati</taxon>
        <taxon>Myxococcota</taxon>
        <taxon>Myxococcia</taxon>
        <taxon>Myxococcales</taxon>
        <taxon>Cystobacterineae</taxon>
        <taxon>Archangiaceae</taxon>
        <taxon>Stigmatella</taxon>
    </lineage>
</organism>
<dbReference type="EMBL" id="FOAP01000027">
    <property type="protein sequence ID" value="SEM99089.1"/>
    <property type="molecule type" value="Genomic_DNA"/>
</dbReference>
<evidence type="ECO:0008006" key="3">
    <source>
        <dbReference type="Google" id="ProtNLM"/>
    </source>
</evidence>
<dbReference type="OrthoDB" id="5524933at2"/>
<evidence type="ECO:0000313" key="2">
    <source>
        <dbReference type="Proteomes" id="UP000182719"/>
    </source>
</evidence>
<dbReference type="RefSeq" id="WP_075010702.1">
    <property type="nucleotide sequence ID" value="NZ_FOAP01000027.1"/>
</dbReference>
<dbReference type="Proteomes" id="UP000182719">
    <property type="component" value="Unassembled WGS sequence"/>
</dbReference>
<proteinExistence type="predicted"/>
<keyword evidence="2" id="KW-1185">Reference proteome</keyword>
<reference evidence="2" key="1">
    <citation type="submission" date="2016-10" db="EMBL/GenBank/DDBJ databases">
        <authorList>
            <person name="Varghese N."/>
            <person name="Submissions S."/>
        </authorList>
    </citation>
    <scope>NUCLEOTIDE SEQUENCE [LARGE SCALE GENOMIC DNA]</scope>
    <source>
        <strain evidence="2">DSM 17044</strain>
    </source>
</reference>
<protein>
    <recommendedName>
        <fullName evidence="3">Lipoprotein</fullName>
    </recommendedName>
</protein>
<dbReference type="AlphaFoldDB" id="A0A1H8CW27"/>
<name>A0A1H8CW27_STIAU</name>
<dbReference type="PROSITE" id="PS51257">
    <property type="entry name" value="PROKAR_LIPOPROTEIN"/>
    <property type="match status" value="1"/>
</dbReference>
<gene>
    <name evidence="1" type="ORF">SAMN05444354_12796</name>
</gene>
<accession>A0A1H8CW27</accession>